<dbReference type="RefSeq" id="WP_125018099.1">
    <property type="nucleotide sequence ID" value="NZ_RQVQ01000008.1"/>
</dbReference>
<keyword evidence="1" id="KW-0472">Membrane</keyword>
<gene>
    <name evidence="2" type="ORF">EG240_05075</name>
</gene>
<dbReference type="EMBL" id="RQVQ01000008">
    <property type="protein sequence ID" value="RRJ91934.1"/>
    <property type="molecule type" value="Genomic_DNA"/>
</dbReference>
<name>A0A3P3WBA6_9FLAO</name>
<keyword evidence="3" id="KW-1185">Reference proteome</keyword>
<keyword evidence="1" id="KW-1133">Transmembrane helix</keyword>
<proteinExistence type="predicted"/>
<reference evidence="2 3" key="1">
    <citation type="submission" date="2018-11" db="EMBL/GenBank/DDBJ databases">
        <title>Flavobacterium sp. nov., YIM 102701-2 draft genome.</title>
        <authorList>
            <person name="Li G."/>
            <person name="Jiang Y."/>
        </authorList>
    </citation>
    <scope>NUCLEOTIDE SEQUENCE [LARGE SCALE GENOMIC DNA]</scope>
    <source>
        <strain evidence="2 3">YIM 102701-2</strain>
    </source>
</reference>
<feature type="transmembrane region" description="Helical" evidence="1">
    <location>
        <begin position="31"/>
        <end position="51"/>
    </location>
</feature>
<comment type="caution">
    <text evidence="2">The sequence shown here is derived from an EMBL/GenBank/DDBJ whole genome shotgun (WGS) entry which is preliminary data.</text>
</comment>
<feature type="transmembrane region" description="Helical" evidence="1">
    <location>
        <begin position="57"/>
        <end position="78"/>
    </location>
</feature>
<sequence length="184" mass="21941">MNTFSAKDFGLKLAKTTENGFVFYPNKMWRAFSFLIIFNCTPFAIAISFLLDIKFNLYLILFVTTYVIASSIMFIVSLKRIELNKKTNKLIVHNFTSKREIQIKQVTYIIRMTTKEYVDLSRRWRSETNIRFFIEIDSSERIQLYWPLKLNKQTLNQYDFLVDKMISTFGFKKKELFVNKIDAN</sequence>
<organism evidence="2 3">
    <name type="scientific">Paenimyroides tangerinum</name>
    <dbReference type="NCBI Taxonomy" id="2488728"/>
    <lineage>
        <taxon>Bacteria</taxon>
        <taxon>Pseudomonadati</taxon>
        <taxon>Bacteroidota</taxon>
        <taxon>Flavobacteriia</taxon>
        <taxon>Flavobacteriales</taxon>
        <taxon>Flavobacteriaceae</taxon>
        <taxon>Paenimyroides</taxon>
    </lineage>
</organism>
<evidence type="ECO:0000256" key="1">
    <source>
        <dbReference type="SAM" id="Phobius"/>
    </source>
</evidence>
<evidence type="ECO:0000313" key="2">
    <source>
        <dbReference type="EMBL" id="RRJ91934.1"/>
    </source>
</evidence>
<protein>
    <submittedName>
        <fullName evidence="2">Uncharacterized protein</fullName>
    </submittedName>
</protein>
<accession>A0A3P3WBA6</accession>
<dbReference type="AlphaFoldDB" id="A0A3P3WBA6"/>
<evidence type="ECO:0000313" key="3">
    <source>
        <dbReference type="Proteomes" id="UP000275719"/>
    </source>
</evidence>
<dbReference type="Proteomes" id="UP000275719">
    <property type="component" value="Unassembled WGS sequence"/>
</dbReference>
<keyword evidence="1" id="KW-0812">Transmembrane</keyword>